<dbReference type="GO" id="GO:0006281">
    <property type="term" value="P:DNA repair"/>
    <property type="evidence" value="ECO:0007669"/>
    <property type="project" value="UniProtKB-KW"/>
</dbReference>
<dbReference type="InterPro" id="IPR002176">
    <property type="entry name" value="X-over_junc_endoDNase_RuvC"/>
</dbReference>
<evidence type="ECO:0000256" key="1">
    <source>
        <dbReference type="ARBA" id="ARBA00009518"/>
    </source>
</evidence>
<keyword evidence="8" id="KW-1185">Reference proteome</keyword>
<name>A0A1E7LD46_9ACTN</name>
<evidence type="ECO:0000256" key="6">
    <source>
        <dbReference type="ARBA" id="ARBA00023204"/>
    </source>
</evidence>
<protein>
    <submittedName>
        <fullName evidence="7">Uncharacterized protein</fullName>
    </submittedName>
</protein>
<evidence type="ECO:0000313" key="7">
    <source>
        <dbReference type="EMBL" id="OEV14074.1"/>
    </source>
</evidence>
<gene>
    <name evidence="7" type="ORF">AN218_00955</name>
</gene>
<accession>A0A1E7LD46</accession>
<comment type="caution">
    <text evidence="7">The sequence shown here is derived from an EMBL/GenBank/DDBJ whole genome shotgun (WGS) entry which is preliminary data.</text>
</comment>
<dbReference type="GO" id="GO:0004520">
    <property type="term" value="F:DNA endonuclease activity"/>
    <property type="evidence" value="ECO:0007669"/>
    <property type="project" value="InterPro"/>
</dbReference>
<keyword evidence="5" id="KW-0233">DNA recombination</keyword>
<reference evidence="7 8" key="1">
    <citation type="journal article" date="2016" name="Front. Microbiol.">
        <title>Comparative Genomics Analysis of Streptomyces Species Reveals Their Adaptation to the Marine Environment and Their Diversity at the Genomic Level.</title>
        <authorList>
            <person name="Tian X."/>
            <person name="Zhang Z."/>
            <person name="Yang T."/>
            <person name="Chen M."/>
            <person name="Li J."/>
            <person name="Chen F."/>
            <person name="Yang J."/>
            <person name="Li W."/>
            <person name="Zhang B."/>
            <person name="Zhang Z."/>
            <person name="Wu J."/>
            <person name="Zhang C."/>
            <person name="Long L."/>
            <person name="Xiao J."/>
        </authorList>
    </citation>
    <scope>NUCLEOTIDE SEQUENCE [LARGE SCALE GENOMIC DNA]</scope>
    <source>
        <strain evidence="7 8">SCSIO 10429</strain>
    </source>
</reference>
<dbReference type="AlphaFoldDB" id="A0A1E7LD46"/>
<evidence type="ECO:0000256" key="2">
    <source>
        <dbReference type="ARBA" id="ARBA00022763"/>
    </source>
</evidence>
<dbReference type="EMBL" id="LJGW01000024">
    <property type="protein sequence ID" value="OEV14074.1"/>
    <property type="molecule type" value="Genomic_DNA"/>
</dbReference>
<keyword evidence="4" id="KW-0238">DNA-binding</keyword>
<dbReference type="GO" id="GO:0003677">
    <property type="term" value="F:DNA binding"/>
    <property type="evidence" value="ECO:0007669"/>
    <property type="project" value="UniProtKB-KW"/>
</dbReference>
<comment type="similarity">
    <text evidence="1">Belongs to the RuvC family.</text>
</comment>
<organism evidence="7 8">
    <name type="scientific">Streptomyces nanshensis</name>
    <dbReference type="NCBI Taxonomy" id="518642"/>
    <lineage>
        <taxon>Bacteria</taxon>
        <taxon>Bacillati</taxon>
        <taxon>Actinomycetota</taxon>
        <taxon>Actinomycetes</taxon>
        <taxon>Kitasatosporales</taxon>
        <taxon>Streptomycetaceae</taxon>
        <taxon>Streptomyces</taxon>
    </lineage>
</organism>
<keyword evidence="2" id="KW-0227">DNA damage</keyword>
<evidence type="ECO:0000256" key="4">
    <source>
        <dbReference type="ARBA" id="ARBA00023125"/>
    </source>
</evidence>
<evidence type="ECO:0000256" key="3">
    <source>
        <dbReference type="ARBA" id="ARBA00022842"/>
    </source>
</evidence>
<dbReference type="Gene3D" id="3.30.420.10">
    <property type="entry name" value="Ribonuclease H-like superfamily/Ribonuclease H"/>
    <property type="match status" value="1"/>
</dbReference>
<dbReference type="SUPFAM" id="SSF53098">
    <property type="entry name" value="Ribonuclease H-like"/>
    <property type="match status" value="1"/>
</dbReference>
<evidence type="ECO:0000313" key="8">
    <source>
        <dbReference type="Proteomes" id="UP000176005"/>
    </source>
</evidence>
<proteinExistence type="inferred from homology"/>
<dbReference type="InterPro" id="IPR036397">
    <property type="entry name" value="RNaseH_sf"/>
</dbReference>
<dbReference type="InterPro" id="IPR012337">
    <property type="entry name" value="RNaseH-like_sf"/>
</dbReference>
<keyword evidence="3" id="KW-0460">Magnesium</keyword>
<dbReference type="GO" id="GO:0006310">
    <property type="term" value="P:DNA recombination"/>
    <property type="evidence" value="ECO:0007669"/>
    <property type="project" value="UniProtKB-KW"/>
</dbReference>
<evidence type="ECO:0000256" key="5">
    <source>
        <dbReference type="ARBA" id="ARBA00023172"/>
    </source>
</evidence>
<dbReference type="Proteomes" id="UP000176005">
    <property type="component" value="Unassembled WGS sequence"/>
</dbReference>
<dbReference type="RefSeq" id="WP_070014519.1">
    <property type="nucleotide sequence ID" value="NZ_LJGW01000024.1"/>
</dbReference>
<dbReference type="Pfam" id="PF02075">
    <property type="entry name" value="RuvC"/>
    <property type="match status" value="1"/>
</dbReference>
<keyword evidence="6" id="KW-0234">DNA repair</keyword>
<sequence length="197" mass="21482">MTLPALSTPDRPLVVPTTPRQASGLRVLGLDLSITSTGIALPTGATCRIKTRTRDADRRLCIIRDHLRRILTEHQPHCAVIEDLPTKMRPTAVKGVGALHGVVKAELLDAGVPYAMVAPATLKSYACDHGRAEKHQLADAAYLAAGATFPDDRGGDQCDAWWLRAAAHHHYDRPLFDLPAAQRARLRKVDWPAITIP</sequence>